<comment type="function">
    <text evidence="3">Essential component of the PAM complex, a complex required for the translocation of transit peptide-containing proteins from the inner membrane into the mitochondrial matrix in an ATP-dependent manner.</text>
</comment>
<dbReference type="InterPro" id="IPR000740">
    <property type="entry name" value="GrpE"/>
</dbReference>
<dbReference type="OrthoDB" id="201635at2759"/>
<dbReference type="SUPFAM" id="SSF58014">
    <property type="entry name" value="Coiled-coil domain of nucleotide exchange factor GrpE"/>
    <property type="match status" value="1"/>
</dbReference>
<dbReference type="eggNOG" id="KOG3003">
    <property type="taxonomic scope" value="Eukaryota"/>
</dbReference>
<dbReference type="CDD" id="cd00446">
    <property type="entry name" value="GrpE"/>
    <property type="match status" value="1"/>
</dbReference>
<keyword evidence="5" id="KW-0175">Coiled coil</keyword>
<dbReference type="GO" id="GO:0000774">
    <property type="term" value="F:adenyl-nucleotide exchange factor activity"/>
    <property type="evidence" value="ECO:0007669"/>
    <property type="project" value="InterPro"/>
</dbReference>
<evidence type="ECO:0000313" key="6">
    <source>
        <dbReference type="EMBL" id="KCV70939.1"/>
    </source>
</evidence>
<dbReference type="PANTHER" id="PTHR21237">
    <property type="entry name" value="GRPE PROTEIN"/>
    <property type="match status" value="1"/>
</dbReference>
<dbReference type="GO" id="GO:0051087">
    <property type="term" value="F:protein-folding chaperone binding"/>
    <property type="evidence" value="ECO:0007669"/>
    <property type="project" value="InterPro"/>
</dbReference>
<dbReference type="OMA" id="CNRFHSL"/>
<comment type="subcellular location">
    <subcellularLocation>
        <location evidence="3">Mitochondrion matrix</location>
    </subcellularLocation>
</comment>
<dbReference type="Gene3D" id="3.90.20.20">
    <property type="match status" value="1"/>
</dbReference>
<comment type="similarity">
    <text evidence="1 4">Belongs to the GrpE family.</text>
</comment>
<sequence length="243" mass="26008">MLAIVSRATAGHAARRAAAIAPAARRTFFSTSSANTSGEKPADEAAAAGGAAAAAAAAEPGAEGAAAEGAVADHPSVAVISGLETRVNELQTQNKELEDKFLRALAETEHVRQLGRREVDKQKLFAIQGFSKDLLETVDVLELALASVPEAERTSDDNPHLKNLYEGLSMADKELRKVFAKYGLVQHDPMGQPFDANIHDALFEMDHPEWAPGTVAYVQRKGFTLHDRPIRPAQVGVVRRAPE</sequence>
<dbReference type="EMBL" id="KB932203">
    <property type="protein sequence ID" value="KCV70939.1"/>
    <property type="molecule type" value="Genomic_DNA"/>
</dbReference>
<dbReference type="AlphaFoldDB" id="A0A058Z9F3"/>
<dbReference type="PRINTS" id="PR00773">
    <property type="entry name" value="GRPEPROTEIN"/>
</dbReference>
<accession>A0A058Z9F3</accession>
<dbReference type="Pfam" id="PF01025">
    <property type="entry name" value="GrpE"/>
    <property type="match status" value="1"/>
</dbReference>
<dbReference type="SUPFAM" id="SSF51064">
    <property type="entry name" value="Head domain of nucleotide exchange factor GrpE"/>
    <property type="match status" value="1"/>
</dbReference>
<evidence type="ECO:0000256" key="1">
    <source>
        <dbReference type="ARBA" id="ARBA00009054"/>
    </source>
</evidence>
<keyword evidence="3" id="KW-0496">Mitochondrion</keyword>
<keyword evidence="2 3" id="KW-0143">Chaperone</keyword>
<dbReference type="Gene3D" id="2.30.22.10">
    <property type="entry name" value="Head domain of nucleotide exchange factor GrpE"/>
    <property type="match status" value="1"/>
</dbReference>
<evidence type="ECO:0000256" key="2">
    <source>
        <dbReference type="ARBA" id="ARBA00023186"/>
    </source>
</evidence>
<proteinExistence type="inferred from homology"/>
<dbReference type="GO" id="GO:0051082">
    <property type="term" value="F:unfolded protein binding"/>
    <property type="evidence" value="ECO:0007669"/>
    <property type="project" value="TreeGrafter"/>
</dbReference>
<dbReference type="STRING" id="691883.A0A058Z9F3"/>
<dbReference type="GO" id="GO:0001405">
    <property type="term" value="C:PAM complex, Tim23 associated import motor"/>
    <property type="evidence" value="ECO:0007669"/>
    <property type="project" value="TreeGrafter"/>
</dbReference>
<protein>
    <recommendedName>
        <fullName evidence="3">GrpE protein homolog</fullName>
    </recommendedName>
</protein>
<dbReference type="GO" id="GO:0006457">
    <property type="term" value="P:protein folding"/>
    <property type="evidence" value="ECO:0007669"/>
    <property type="project" value="InterPro"/>
</dbReference>
<evidence type="ECO:0000256" key="5">
    <source>
        <dbReference type="SAM" id="Coils"/>
    </source>
</evidence>
<dbReference type="GO" id="GO:0030150">
    <property type="term" value="P:protein import into mitochondrial matrix"/>
    <property type="evidence" value="ECO:0007669"/>
    <property type="project" value="TreeGrafter"/>
</dbReference>
<reference evidence="6" key="1">
    <citation type="submission" date="2013-04" db="EMBL/GenBank/DDBJ databases">
        <title>The Genome Sequence of Fonticula alba ATCC 38817.</title>
        <authorList>
            <consortium name="The Broad Institute Genomics Platform"/>
            <person name="Russ C."/>
            <person name="Cuomo C."/>
            <person name="Burger G."/>
            <person name="Gray M.W."/>
            <person name="Holland P.W.H."/>
            <person name="King N."/>
            <person name="Lang F.B.F."/>
            <person name="Roger A.J."/>
            <person name="Ruiz-Trillo I."/>
            <person name="Brown M."/>
            <person name="Walker B."/>
            <person name="Young S."/>
            <person name="Zeng Q."/>
            <person name="Gargeya S."/>
            <person name="Fitzgerald M."/>
            <person name="Haas B."/>
            <person name="Abouelleil A."/>
            <person name="Allen A.W."/>
            <person name="Alvarado L."/>
            <person name="Arachchi H.M."/>
            <person name="Berlin A.M."/>
            <person name="Chapman S.B."/>
            <person name="Gainer-Dewar J."/>
            <person name="Goldberg J."/>
            <person name="Griggs A."/>
            <person name="Gujja S."/>
            <person name="Hansen M."/>
            <person name="Howarth C."/>
            <person name="Imamovic A."/>
            <person name="Ireland A."/>
            <person name="Larimer J."/>
            <person name="McCowan C."/>
            <person name="Murphy C."/>
            <person name="Pearson M."/>
            <person name="Poon T.W."/>
            <person name="Priest M."/>
            <person name="Roberts A."/>
            <person name="Saif S."/>
            <person name="Shea T."/>
            <person name="Sisk P."/>
            <person name="Sykes S."/>
            <person name="Wortman J."/>
            <person name="Nusbaum C."/>
            <person name="Birren B."/>
        </authorList>
    </citation>
    <scope>NUCLEOTIDE SEQUENCE [LARGE SCALE GENOMIC DNA]</scope>
    <source>
        <strain evidence="6">ATCC 38817</strain>
    </source>
</reference>
<name>A0A058Z9F3_FONAL</name>
<dbReference type="PANTHER" id="PTHR21237:SF23">
    <property type="entry name" value="GRPE PROTEIN HOMOLOG, MITOCHONDRIAL"/>
    <property type="match status" value="1"/>
</dbReference>
<dbReference type="InterPro" id="IPR013805">
    <property type="entry name" value="GrpE_CC"/>
</dbReference>
<dbReference type="Proteomes" id="UP000030693">
    <property type="component" value="Unassembled WGS sequence"/>
</dbReference>
<dbReference type="GO" id="GO:0042803">
    <property type="term" value="F:protein homodimerization activity"/>
    <property type="evidence" value="ECO:0007669"/>
    <property type="project" value="InterPro"/>
</dbReference>
<keyword evidence="7" id="KW-1185">Reference proteome</keyword>
<dbReference type="GeneID" id="20526611"/>
<dbReference type="RefSeq" id="XP_009494062.1">
    <property type="nucleotide sequence ID" value="XM_009495787.1"/>
</dbReference>
<evidence type="ECO:0000256" key="4">
    <source>
        <dbReference type="RuleBase" id="RU004478"/>
    </source>
</evidence>
<organism evidence="6">
    <name type="scientific">Fonticula alba</name>
    <name type="common">Slime mold</name>
    <dbReference type="NCBI Taxonomy" id="691883"/>
    <lineage>
        <taxon>Eukaryota</taxon>
        <taxon>Rotosphaerida</taxon>
        <taxon>Fonticulaceae</taxon>
        <taxon>Fonticula</taxon>
    </lineage>
</organism>
<dbReference type="HAMAP" id="MF_01151">
    <property type="entry name" value="GrpE"/>
    <property type="match status" value="1"/>
</dbReference>
<dbReference type="InterPro" id="IPR009012">
    <property type="entry name" value="GrpE_head"/>
</dbReference>
<feature type="coiled-coil region" evidence="5">
    <location>
        <begin position="80"/>
        <end position="107"/>
    </location>
</feature>
<gene>
    <name evidence="6" type="ORF">H696_01886</name>
</gene>
<evidence type="ECO:0000313" key="7">
    <source>
        <dbReference type="Proteomes" id="UP000030693"/>
    </source>
</evidence>
<evidence type="ECO:0000256" key="3">
    <source>
        <dbReference type="RuleBase" id="RU000640"/>
    </source>
</evidence>
<dbReference type="PROSITE" id="PS01071">
    <property type="entry name" value="GRPE"/>
    <property type="match status" value="1"/>
</dbReference>